<reference evidence="1" key="1">
    <citation type="submission" date="2021-06" db="EMBL/GenBank/DDBJ databases">
        <authorList>
            <person name="Hodson N. C."/>
            <person name="Mongue J. A."/>
            <person name="Jaron S. K."/>
        </authorList>
    </citation>
    <scope>NUCLEOTIDE SEQUENCE</scope>
</reference>
<name>A0A8J2KJJ0_9HEXA</name>
<comment type="caution">
    <text evidence="1">The sequence shown here is derived from an EMBL/GenBank/DDBJ whole genome shotgun (WGS) entry which is preliminary data.</text>
</comment>
<proteinExistence type="predicted"/>
<dbReference type="AlphaFoldDB" id="A0A8J2KJJ0"/>
<sequence>MEIRLAASRIVDALFTRLTGRPPTLITCRHKELTSCASNVRLLAVSPTQTTVQCYGDRNHLQIVLCDQTQL</sequence>
<dbReference type="EMBL" id="CAJVCH010397972">
    <property type="protein sequence ID" value="CAG7817582.1"/>
    <property type="molecule type" value="Genomic_DNA"/>
</dbReference>
<keyword evidence="2" id="KW-1185">Reference proteome</keyword>
<protein>
    <submittedName>
        <fullName evidence="1">Uncharacterized protein</fullName>
    </submittedName>
</protein>
<evidence type="ECO:0000313" key="1">
    <source>
        <dbReference type="EMBL" id="CAG7817582.1"/>
    </source>
</evidence>
<dbReference type="Proteomes" id="UP000708208">
    <property type="component" value="Unassembled WGS sequence"/>
</dbReference>
<organism evidence="1 2">
    <name type="scientific">Allacma fusca</name>
    <dbReference type="NCBI Taxonomy" id="39272"/>
    <lineage>
        <taxon>Eukaryota</taxon>
        <taxon>Metazoa</taxon>
        <taxon>Ecdysozoa</taxon>
        <taxon>Arthropoda</taxon>
        <taxon>Hexapoda</taxon>
        <taxon>Collembola</taxon>
        <taxon>Symphypleona</taxon>
        <taxon>Sminthuridae</taxon>
        <taxon>Allacma</taxon>
    </lineage>
</organism>
<accession>A0A8J2KJJ0</accession>
<evidence type="ECO:0000313" key="2">
    <source>
        <dbReference type="Proteomes" id="UP000708208"/>
    </source>
</evidence>
<gene>
    <name evidence="1" type="ORF">AFUS01_LOCUS28139</name>
</gene>